<organism evidence="2 3">
    <name type="scientific">Coraliomargarita algicola</name>
    <dbReference type="NCBI Taxonomy" id="3092156"/>
    <lineage>
        <taxon>Bacteria</taxon>
        <taxon>Pseudomonadati</taxon>
        <taxon>Verrucomicrobiota</taxon>
        <taxon>Opitutia</taxon>
        <taxon>Puniceicoccales</taxon>
        <taxon>Coraliomargaritaceae</taxon>
        <taxon>Coraliomargarita</taxon>
    </lineage>
</organism>
<name>A0ABZ0RKJ4_9BACT</name>
<dbReference type="Proteomes" id="UP001324993">
    <property type="component" value="Chromosome"/>
</dbReference>
<dbReference type="RefSeq" id="WP_319832808.1">
    <property type="nucleotide sequence ID" value="NZ_CP138858.1"/>
</dbReference>
<evidence type="ECO:0000256" key="1">
    <source>
        <dbReference type="SAM" id="SignalP"/>
    </source>
</evidence>
<gene>
    <name evidence="2" type="ORF">SH580_21225</name>
</gene>
<keyword evidence="3" id="KW-1185">Reference proteome</keyword>
<evidence type="ECO:0000313" key="3">
    <source>
        <dbReference type="Proteomes" id="UP001324993"/>
    </source>
</evidence>
<protein>
    <submittedName>
        <fullName evidence="2">Uncharacterized protein</fullName>
    </submittedName>
</protein>
<keyword evidence="1" id="KW-0732">Signal</keyword>
<reference evidence="2 3" key="1">
    <citation type="submission" date="2023-11" db="EMBL/GenBank/DDBJ databases">
        <title>Coraliomargarita sp. nov., isolated from marine algae.</title>
        <authorList>
            <person name="Lee J.K."/>
            <person name="Baek J.H."/>
            <person name="Kim J.M."/>
            <person name="Choi D.G."/>
            <person name="Jeon C.O."/>
        </authorList>
    </citation>
    <scope>NUCLEOTIDE SEQUENCE [LARGE SCALE GENOMIC DNA]</scope>
    <source>
        <strain evidence="2 3">J2-16</strain>
    </source>
</reference>
<accession>A0ABZ0RKJ4</accession>
<evidence type="ECO:0000313" key="2">
    <source>
        <dbReference type="EMBL" id="WPJ95941.1"/>
    </source>
</evidence>
<dbReference type="EMBL" id="CP138858">
    <property type="protein sequence ID" value="WPJ95941.1"/>
    <property type="molecule type" value="Genomic_DNA"/>
</dbReference>
<proteinExistence type="predicted"/>
<feature type="signal peptide" evidence="1">
    <location>
        <begin position="1"/>
        <end position="27"/>
    </location>
</feature>
<feature type="chain" id="PRO_5045702374" evidence="1">
    <location>
        <begin position="28"/>
        <end position="237"/>
    </location>
</feature>
<sequence length="237" mass="26777">MFRLYKYNFKAICLVIFSVFTALSVHADRVARILYYGASKTAPKSSFVYTGKGDSFSLEKPQEVSLERHNFSESFDLARGAISLGFLPEKLSEDELFPALAPSVSIPKGWKKVLILVFEDLSNPIMPIRLKAIDASEDVFGPGELLFINYSEASIFGLVGDKKLLLKPQTTVLVSDPVKKKGSYKVKLDSVQETIETRQWLLRQSWRHEPDVRRVVFVFPLPAPRVAKLYTTPIRGF</sequence>